<organism evidence="2 3">
    <name type="scientific">Diploscapter pachys</name>
    <dbReference type="NCBI Taxonomy" id="2018661"/>
    <lineage>
        <taxon>Eukaryota</taxon>
        <taxon>Metazoa</taxon>
        <taxon>Ecdysozoa</taxon>
        <taxon>Nematoda</taxon>
        <taxon>Chromadorea</taxon>
        <taxon>Rhabditida</taxon>
        <taxon>Rhabditina</taxon>
        <taxon>Rhabditomorpha</taxon>
        <taxon>Rhabditoidea</taxon>
        <taxon>Rhabditidae</taxon>
        <taxon>Diploscapter</taxon>
    </lineage>
</organism>
<name>A0A2A2K4Y4_9BILA</name>
<reference evidence="2 3" key="1">
    <citation type="journal article" date="2017" name="Curr. Biol.">
        <title>Genome architecture and evolution of a unichromosomal asexual nematode.</title>
        <authorList>
            <person name="Fradin H."/>
            <person name="Zegar C."/>
            <person name="Gutwein M."/>
            <person name="Lucas J."/>
            <person name="Kovtun M."/>
            <person name="Corcoran D."/>
            <person name="Baugh L.R."/>
            <person name="Kiontke K."/>
            <person name="Gunsalus K."/>
            <person name="Fitch D.H."/>
            <person name="Piano F."/>
        </authorList>
    </citation>
    <scope>NUCLEOTIDE SEQUENCE [LARGE SCALE GENOMIC DNA]</scope>
    <source>
        <strain evidence="2">PF1309</strain>
    </source>
</reference>
<feature type="region of interest" description="Disordered" evidence="1">
    <location>
        <begin position="1"/>
        <end position="22"/>
    </location>
</feature>
<dbReference type="EMBL" id="LIAE01009610">
    <property type="protein sequence ID" value="PAV69056.1"/>
    <property type="molecule type" value="Genomic_DNA"/>
</dbReference>
<dbReference type="AlphaFoldDB" id="A0A2A2K4Y4"/>
<evidence type="ECO:0000313" key="3">
    <source>
        <dbReference type="Proteomes" id="UP000218231"/>
    </source>
</evidence>
<evidence type="ECO:0000313" key="2">
    <source>
        <dbReference type="EMBL" id="PAV69056.1"/>
    </source>
</evidence>
<proteinExistence type="predicted"/>
<gene>
    <name evidence="2" type="ORF">WR25_04918</name>
</gene>
<protein>
    <submittedName>
        <fullName evidence="2">Uncharacterized protein</fullName>
    </submittedName>
</protein>
<dbReference type="Proteomes" id="UP000218231">
    <property type="component" value="Unassembled WGS sequence"/>
</dbReference>
<evidence type="ECO:0000256" key="1">
    <source>
        <dbReference type="SAM" id="MobiDB-lite"/>
    </source>
</evidence>
<keyword evidence="3" id="KW-1185">Reference proteome</keyword>
<sequence length="393" mass="42684">MPGDVDRAGRRRDDAADDADQRRLAGAVRAEQREDFALVDRQFDAVESGEAALIAIETVRTAMFDVDDHLSRDDPFYRDALVLEIGVGRHAIAFRQDARDVRREAEGQHIRRSIIVRRIQIRGFPRLTGRSYRDREPAMISPARCVGGGNRLGDVQDRLGRCGGDRRCGDDRQDDWVQHATHITSTASRFGRQDGSRSPLPSPAIPIGARPSFRCEGDVRYRVAGAVGAHHPVATGGFGIVERGVGGGHERRDRAAVPFRRGDAERCRNREIIGARQLGDPASDHLGTGDGVVVIAIGQDDDEFLAAIATGDVGLAQADQQQRADVAQNVVADGVPVFVVDRLEVIEIDHDDRRSGRGGAVSVEQPFECVLHVAAIVQAGQPVAQRLGAQAFA</sequence>
<accession>A0A2A2K4Y4</accession>
<comment type="caution">
    <text evidence="2">The sequence shown here is derived from an EMBL/GenBank/DDBJ whole genome shotgun (WGS) entry which is preliminary data.</text>
</comment>